<dbReference type="InParanoid" id="B4D370"/>
<organism evidence="1 2">
    <name type="scientific">Chthoniobacter flavus Ellin428</name>
    <dbReference type="NCBI Taxonomy" id="497964"/>
    <lineage>
        <taxon>Bacteria</taxon>
        <taxon>Pseudomonadati</taxon>
        <taxon>Verrucomicrobiota</taxon>
        <taxon>Spartobacteria</taxon>
        <taxon>Chthoniobacterales</taxon>
        <taxon>Chthoniobacteraceae</taxon>
        <taxon>Chthoniobacter</taxon>
    </lineage>
</organism>
<dbReference type="Proteomes" id="UP000005824">
    <property type="component" value="Unassembled WGS sequence"/>
</dbReference>
<dbReference type="AlphaFoldDB" id="B4D370"/>
<accession>B4D370</accession>
<sequence length="73" mass="8272">MSSHTASAQRVHVEKVTYHFVVFVDTEAVLRCTARRDAMRYAVLVRQALVRAEKLQGNGSSSRCSFPPRQNHN</sequence>
<reference evidence="1 2" key="1">
    <citation type="journal article" date="2011" name="J. Bacteriol.">
        <title>Genome sequence of Chthoniobacter flavus Ellin428, an aerobic heterotrophic soil bacterium.</title>
        <authorList>
            <person name="Kant R."/>
            <person name="van Passel M.W."/>
            <person name="Palva A."/>
            <person name="Lucas S."/>
            <person name="Lapidus A."/>
            <person name="Glavina Del Rio T."/>
            <person name="Dalin E."/>
            <person name="Tice H."/>
            <person name="Bruce D."/>
            <person name="Goodwin L."/>
            <person name="Pitluck S."/>
            <person name="Larimer F.W."/>
            <person name="Land M.L."/>
            <person name="Hauser L."/>
            <person name="Sangwan P."/>
            <person name="de Vos W.M."/>
            <person name="Janssen P.H."/>
            <person name="Smidt H."/>
        </authorList>
    </citation>
    <scope>NUCLEOTIDE SEQUENCE [LARGE SCALE GENOMIC DNA]</scope>
    <source>
        <strain evidence="1 2">Ellin428</strain>
    </source>
</reference>
<keyword evidence="2" id="KW-1185">Reference proteome</keyword>
<comment type="caution">
    <text evidence="1">The sequence shown here is derived from an EMBL/GenBank/DDBJ whole genome shotgun (WGS) entry which is preliminary data.</text>
</comment>
<evidence type="ECO:0000313" key="1">
    <source>
        <dbReference type="EMBL" id="EDY19181.1"/>
    </source>
</evidence>
<evidence type="ECO:0000313" key="2">
    <source>
        <dbReference type="Proteomes" id="UP000005824"/>
    </source>
</evidence>
<dbReference type="STRING" id="497964.CfE428DRAFT_3358"/>
<dbReference type="RefSeq" id="WP_006980683.1">
    <property type="nucleotide sequence ID" value="NZ_ABVL01000009.1"/>
</dbReference>
<gene>
    <name evidence="1" type="ORF">CfE428DRAFT_3358</name>
</gene>
<protein>
    <submittedName>
        <fullName evidence="1">Uncharacterized protein</fullName>
    </submittedName>
</protein>
<dbReference type="EMBL" id="ABVL01000009">
    <property type="protein sequence ID" value="EDY19181.1"/>
    <property type="molecule type" value="Genomic_DNA"/>
</dbReference>
<name>B4D370_9BACT</name>
<proteinExistence type="predicted"/>